<reference evidence="10 11" key="1">
    <citation type="submission" date="2014-06" db="EMBL/GenBank/DDBJ databases">
        <title>Evolutionary Origins and Diversification of the Mycorrhizal Mutualists.</title>
        <authorList>
            <consortium name="DOE Joint Genome Institute"/>
            <consortium name="Mycorrhizal Genomics Consortium"/>
            <person name="Kohler A."/>
            <person name="Kuo A."/>
            <person name="Nagy L.G."/>
            <person name="Floudas D."/>
            <person name="Copeland A."/>
            <person name="Barry K.W."/>
            <person name="Cichocki N."/>
            <person name="Veneault-Fourrey C."/>
            <person name="LaButti K."/>
            <person name="Lindquist E.A."/>
            <person name="Lipzen A."/>
            <person name="Lundell T."/>
            <person name="Morin E."/>
            <person name="Murat C."/>
            <person name="Riley R."/>
            <person name="Ohm R."/>
            <person name="Sun H."/>
            <person name="Tunlid A."/>
            <person name="Henrissat B."/>
            <person name="Grigoriev I.V."/>
            <person name="Hibbett D.S."/>
            <person name="Martin F."/>
        </authorList>
    </citation>
    <scope>NUCLEOTIDE SEQUENCE [LARGE SCALE GENOMIC DNA]</scope>
    <source>
        <strain evidence="10 11">FD-325 SS-3</strain>
    </source>
</reference>
<dbReference type="InterPro" id="IPR014001">
    <property type="entry name" value="Helicase_ATP-bd"/>
</dbReference>
<sequence>MTAPSSPKYKFSTPEGWDLCRTILRKFLPYEPHDYQLDGITKALDGVDVFAITATGSGKSGYIYMLMMIVQEINANPTLCPTVSFPKNAVAIVVCPTTSLEEDLEGRINKLGITALAISSNTLKAAEKEGRNLWLAAEQDTTVLLVTPEMLTSKGFEHLIQKKQFEERAFALFIDEVHLMNTWGVGFRPPFLEVGNMRARLPSRVVLLALTATMRSGQPIESVCGLLGLRQGHFHLIRRSNARHDVQILFRTMRSGFGSATTAFPELDWVLNEKGKTLIFSRSIHLGFRVALYLWYKDLSIDIEERLRRLRLYNSLNSTDFNEKTLGLLRTFLGSQITIATDTLSVGINIADFQTVVVLDPQDPDDYIQKVGRVGRDRTQIKGARGIVYVGTNAQEIARKVVEEKDGPLDLRDTGQEKGKKKVVAGTMDYGLAKILLADCKSAEQDRQYNNPEHDVPCTCSTCARNPPTPRPERCSCSGCVPE</sequence>
<evidence type="ECO:0000256" key="6">
    <source>
        <dbReference type="ARBA" id="ARBA00034617"/>
    </source>
</evidence>
<dbReference type="Gene3D" id="3.40.50.300">
    <property type="entry name" value="P-loop containing nucleotide triphosphate hydrolases"/>
    <property type="match status" value="2"/>
</dbReference>
<evidence type="ECO:0000256" key="2">
    <source>
        <dbReference type="ARBA" id="ARBA00022741"/>
    </source>
</evidence>
<dbReference type="HOGENOM" id="CLU_010294_1_0_1"/>
<feature type="domain" description="Helicase C-terminal" evidence="9">
    <location>
        <begin position="266"/>
        <end position="420"/>
    </location>
</feature>
<keyword evidence="4" id="KW-0238">DNA-binding</keyword>
<evidence type="ECO:0000256" key="1">
    <source>
        <dbReference type="ARBA" id="ARBA00005446"/>
    </source>
</evidence>
<dbReference type="SUPFAM" id="SSF52540">
    <property type="entry name" value="P-loop containing nucleoside triphosphate hydrolases"/>
    <property type="match status" value="1"/>
</dbReference>
<evidence type="ECO:0000256" key="3">
    <source>
        <dbReference type="ARBA" id="ARBA00022840"/>
    </source>
</evidence>
<evidence type="ECO:0000259" key="9">
    <source>
        <dbReference type="PROSITE" id="PS51194"/>
    </source>
</evidence>
<dbReference type="EC" id="5.6.2.4" evidence="7"/>
<comment type="catalytic activity">
    <reaction evidence="6">
        <text>Couples ATP hydrolysis with the unwinding of duplex DNA by translocating in the 3'-5' direction.</text>
        <dbReference type="EC" id="5.6.2.4"/>
    </reaction>
</comment>
<keyword evidence="2" id="KW-0547">Nucleotide-binding</keyword>
<dbReference type="GO" id="GO:0005694">
    <property type="term" value="C:chromosome"/>
    <property type="evidence" value="ECO:0007669"/>
    <property type="project" value="TreeGrafter"/>
</dbReference>
<feature type="domain" description="Helicase ATP-binding" evidence="8">
    <location>
        <begin position="40"/>
        <end position="232"/>
    </location>
</feature>
<dbReference type="PANTHER" id="PTHR13710">
    <property type="entry name" value="DNA HELICASE RECQ FAMILY MEMBER"/>
    <property type="match status" value="1"/>
</dbReference>
<dbReference type="GO" id="GO:0000724">
    <property type="term" value="P:double-strand break repair via homologous recombination"/>
    <property type="evidence" value="ECO:0007669"/>
    <property type="project" value="TreeGrafter"/>
</dbReference>
<accession>A0A0C9T6Z7</accession>
<organism evidence="10 11">
    <name type="scientific">Plicaturopsis crispa FD-325 SS-3</name>
    <dbReference type="NCBI Taxonomy" id="944288"/>
    <lineage>
        <taxon>Eukaryota</taxon>
        <taxon>Fungi</taxon>
        <taxon>Dikarya</taxon>
        <taxon>Basidiomycota</taxon>
        <taxon>Agaricomycotina</taxon>
        <taxon>Agaricomycetes</taxon>
        <taxon>Agaricomycetidae</taxon>
        <taxon>Amylocorticiales</taxon>
        <taxon>Amylocorticiaceae</taxon>
        <taxon>Plicatura</taxon>
        <taxon>Plicaturopsis crispa</taxon>
    </lineage>
</organism>
<proteinExistence type="inferred from homology"/>
<comment type="similarity">
    <text evidence="1">Belongs to the helicase family. RecQ subfamily.</text>
</comment>
<gene>
    <name evidence="10" type="ORF">PLICRDRAFT_118742</name>
</gene>
<evidence type="ECO:0000313" key="10">
    <source>
        <dbReference type="EMBL" id="KII83903.1"/>
    </source>
</evidence>
<dbReference type="InterPro" id="IPR001650">
    <property type="entry name" value="Helicase_C-like"/>
</dbReference>
<dbReference type="Pfam" id="PF00270">
    <property type="entry name" value="DEAD"/>
    <property type="match status" value="1"/>
</dbReference>
<dbReference type="InterPro" id="IPR011545">
    <property type="entry name" value="DEAD/DEAH_box_helicase_dom"/>
</dbReference>
<dbReference type="SMART" id="SM00490">
    <property type="entry name" value="HELICc"/>
    <property type="match status" value="1"/>
</dbReference>
<keyword evidence="5" id="KW-0413">Isomerase</keyword>
<evidence type="ECO:0000256" key="5">
    <source>
        <dbReference type="ARBA" id="ARBA00023235"/>
    </source>
</evidence>
<dbReference type="PANTHER" id="PTHR13710:SF105">
    <property type="entry name" value="ATP-DEPENDENT DNA HELICASE Q1"/>
    <property type="match status" value="1"/>
</dbReference>
<evidence type="ECO:0000256" key="4">
    <source>
        <dbReference type="ARBA" id="ARBA00023125"/>
    </source>
</evidence>
<dbReference type="GO" id="GO:0005737">
    <property type="term" value="C:cytoplasm"/>
    <property type="evidence" value="ECO:0007669"/>
    <property type="project" value="TreeGrafter"/>
</dbReference>
<keyword evidence="3" id="KW-0067">ATP-binding</keyword>
<dbReference type="GO" id="GO:0003677">
    <property type="term" value="F:DNA binding"/>
    <property type="evidence" value="ECO:0007669"/>
    <property type="project" value="UniProtKB-KW"/>
</dbReference>
<feature type="non-terminal residue" evidence="10">
    <location>
        <position position="1"/>
    </location>
</feature>
<evidence type="ECO:0000256" key="7">
    <source>
        <dbReference type="ARBA" id="ARBA00034808"/>
    </source>
</evidence>
<dbReference type="AlphaFoldDB" id="A0A0C9T6Z7"/>
<dbReference type="InterPro" id="IPR027417">
    <property type="entry name" value="P-loop_NTPase"/>
</dbReference>
<dbReference type="EMBL" id="KN832573">
    <property type="protein sequence ID" value="KII83903.1"/>
    <property type="molecule type" value="Genomic_DNA"/>
</dbReference>
<dbReference type="OrthoDB" id="3269685at2759"/>
<dbReference type="Proteomes" id="UP000053263">
    <property type="component" value="Unassembled WGS sequence"/>
</dbReference>
<protein>
    <recommendedName>
        <fullName evidence="7">DNA 3'-5' helicase</fullName>
        <ecNumber evidence="7">5.6.2.4</ecNumber>
    </recommendedName>
</protein>
<dbReference type="GO" id="GO:0005524">
    <property type="term" value="F:ATP binding"/>
    <property type="evidence" value="ECO:0007669"/>
    <property type="project" value="UniProtKB-KW"/>
</dbReference>
<dbReference type="GO" id="GO:0009378">
    <property type="term" value="F:four-way junction helicase activity"/>
    <property type="evidence" value="ECO:0007669"/>
    <property type="project" value="TreeGrafter"/>
</dbReference>
<dbReference type="PROSITE" id="PS51194">
    <property type="entry name" value="HELICASE_CTER"/>
    <property type="match status" value="1"/>
</dbReference>
<dbReference type="SMART" id="SM00487">
    <property type="entry name" value="DEXDc"/>
    <property type="match status" value="1"/>
</dbReference>
<dbReference type="GO" id="GO:0043138">
    <property type="term" value="F:3'-5' DNA helicase activity"/>
    <property type="evidence" value="ECO:0007669"/>
    <property type="project" value="UniProtKB-EC"/>
</dbReference>
<keyword evidence="11" id="KW-1185">Reference proteome</keyword>
<dbReference type="PROSITE" id="PS51192">
    <property type="entry name" value="HELICASE_ATP_BIND_1"/>
    <property type="match status" value="1"/>
</dbReference>
<dbReference type="Pfam" id="PF00271">
    <property type="entry name" value="Helicase_C"/>
    <property type="match status" value="1"/>
</dbReference>
<name>A0A0C9T6Z7_PLICR</name>
<evidence type="ECO:0000259" key="8">
    <source>
        <dbReference type="PROSITE" id="PS51192"/>
    </source>
</evidence>
<evidence type="ECO:0000313" key="11">
    <source>
        <dbReference type="Proteomes" id="UP000053263"/>
    </source>
</evidence>